<proteinExistence type="predicted"/>
<evidence type="ECO:0000313" key="4">
    <source>
        <dbReference type="Proteomes" id="UP000189661"/>
    </source>
</evidence>
<sequence length="296" mass="34668">MKKPIRFFFLISASFVFIAFLVLLGGSLFLHKFLEETLDPNITYVQSVKALLIQNANGESERRIKEISVHENHQHITIYYEENFAALLPLTKETLDLAIAKNEKLFGEVRLAPVDLLVFEDLKKLRGFSELENIDGFYSDFDKVLAFHNSNKELILAKDKIAMYAFQKMLLHEYTHYVFSQKVQNPATYPIWFIEGIAEYVGTDPNEVSFPYFEKISFEQLTSSEQWQEARTLVMSDPYLQSYYTFEFLTTNYEEQVIREIIELVEETQDFEESFTEVTGLTLHELEKVFLNSYKN</sequence>
<accession>A0ABN4XQB4</accession>
<dbReference type="InterPro" id="IPR039568">
    <property type="entry name" value="Peptidase_MA-like_dom"/>
</dbReference>
<feature type="transmembrane region" description="Helical" evidence="1">
    <location>
        <begin position="7"/>
        <end position="30"/>
    </location>
</feature>
<dbReference type="Proteomes" id="UP000189661">
    <property type="component" value="Chromosome"/>
</dbReference>
<evidence type="ECO:0000256" key="1">
    <source>
        <dbReference type="SAM" id="Phobius"/>
    </source>
</evidence>
<evidence type="ECO:0000313" key="3">
    <source>
        <dbReference type="EMBL" id="AQU79294.1"/>
    </source>
</evidence>
<protein>
    <recommendedName>
        <fullName evidence="2">Peptidase MA-like domain-containing protein</fullName>
    </recommendedName>
</protein>
<feature type="domain" description="Peptidase MA-like" evidence="2">
    <location>
        <begin position="98"/>
        <end position="293"/>
    </location>
</feature>
<reference evidence="3 4" key="1">
    <citation type="submission" date="2017-01" db="EMBL/GenBank/DDBJ databases">
        <title>Planococcus faecalis genome complete sequence.</title>
        <authorList>
            <person name="Lee P.C."/>
        </authorList>
    </citation>
    <scope>NUCLEOTIDE SEQUENCE [LARGE SCALE GENOMIC DNA]</scope>
    <source>
        <strain evidence="3 4">AJ003</strain>
    </source>
</reference>
<name>A0ABN4XQB4_9BACL</name>
<gene>
    <name evidence="3" type="ORF">AJGP001_08450</name>
</gene>
<keyword evidence="4" id="KW-1185">Reference proteome</keyword>
<keyword evidence="1" id="KW-1133">Transmembrane helix</keyword>
<keyword evidence="1" id="KW-0472">Membrane</keyword>
<dbReference type="EMBL" id="CP019401">
    <property type="protein sequence ID" value="AQU79294.1"/>
    <property type="molecule type" value="Genomic_DNA"/>
</dbReference>
<dbReference type="RefSeq" id="WP_078080381.1">
    <property type="nucleotide sequence ID" value="NZ_CP019401.1"/>
</dbReference>
<evidence type="ECO:0000259" key="2">
    <source>
        <dbReference type="Pfam" id="PF13485"/>
    </source>
</evidence>
<organism evidence="3 4">
    <name type="scientific">Planococcus faecalis</name>
    <dbReference type="NCBI Taxonomy" id="1598147"/>
    <lineage>
        <taxon>Bacteria</taxon>
        <taxon>Bacillati</taxon>
        <taxon>Bacillota</taxon>
        <taxon>Bacilli</taxon>
        <taxon>Bacillales</taxon>
        <taxon>Caryophanaceae</taxon>
        <taxon>Planococcus</taxon>
    </lineage>
</organism>
<dbReference type="Pfam" id="PF13485">
    <property type="entry name" value="Peptidase_MA_2"/>
    <property type="match status" value="1"/>
</dbReference>
<keyword evidence="1" id="KW-0812">Transmembrane</keyword>